<keyword evidence="2" id="KW-1185">Reference proteome</keyword>
<evidence type="ECO:0000313" key="1">
    <source>
        <dbReference type="EMBL" id="TZG27163.1"/>
    </source>
</evidence>
<dbReference type="Pfam" id="PF05159">
    <property type="entry name" value="Capsule_synth"/>
    <property type="match status" value="2"/>
</dbReference>
<sequence>MSAPDRRHAFLRSPPFPQASAEIARVSAPRSFARSTELAVPERDRARLLIDAIVAARIGGAFWAATDDPWFITDDPAPIRAGGHDERGLVAWLRGRDVEWSGPGLFADYGLDGLPDPLERLVHDHLVAGADYRDPFSNRPVAVEAAIELLGFWRSLIDRNRGLAVATGIAGWKRREVEGMLWPGTSGLAFERSARMAVRTASAHHGAIAVWPTKAPAGLDGAAATAGVQLIPVEDGFLRSSGLGSDCHPPHSIILDRRGMHFDPRTPSELELLLADPTTDPVMLARAERLMREIVDAGLSKYASGRAGFDKPVTSKPLVLVTGQVEDDLSVRLGGAGIESNLELLRRARAAEPDAFLIFKPHPDVDAGHRRGRIPDAEILVHADMVIRDIPMAALLDHVARVHVLTSLTGFEALMRGCEVVTHGQPFYAGWGLTRDLGPRIERREGRTLSLMQLVAATLIQYPRYLDPVTKLPCSPELLVARLAAQPVPIETPLTRLRRLQGRARRVLARGWPPRAKVQGTGARA</sequence>
<proteinExistence type="predicted"/>
<organism evidence="1 2">
    <name type="scientific">Sphingomonas montanisoli</name>
    <dbReference type="NCBI Taxonomy" id="2606412"/>
    <lineage>
        <taxon>Bacteria</taxon>
        <taxon>Pseudomonadati</taxon>
        <taxon>Pseudomonadota</taxon>
        <taxon>Alphaproteobacteria</taxon>
        <taxon>Sphingomonadales</taxon>
        <taxon>Sphingomonadaceae</taxon>
        <taxon>Sphingomonas</taxon>
    </lineage>
</organism>
<protein>
    <submittedName>
        <fullName evidence="1">Capsule biosynthesis protein</fullName>
    </submittedName>
</protein>
<evidence type="ECO:0000313" key="2">
    <source>
        <dbReference type="Proteomes" id="UP000322077"/>
    </source>
</evidence>
<gene>
    <name evidence="1" type="ORF">FYJ91_05920</name>
</gene>
<dbReference type="AlphaFoldDB" id="A0A5D9C6L3"/>
<dbReference type="Proteomes" id="UP000322077">
    <property type="component" value="Unassembled WGS sequence"/>
</dbReference>
<comment type="caution">
    <text evidence="1">The sequence shown here is derived from an EMBL/GenBank/DDBJ whole genome shotgun (WGS) entry which is preliminary data.</text>
</comment>
<dbReference type="CDD" id="cd16439">
    <property type="entry name" value="beta_Kdo_transferase_KpsC_2"/>
    <property type="match status" value="1"/>
</dbReference>
<dbReference type="GO" id="GO:0015774">
    <property type="term" value="P:polysaccharide transport"/>
    <property type="evidence" value="ECO:0007669"/>
    <property type="project" value="InterPro"/>
</dbReference>
<dbReference type="GO" id="GO:0000271">
    <property type="term" value="P:polysaccharide biosynthetic process"/>
    <property type="evidence" value="ECO:0007669"/>
    <property type="project" value="InterPro"/>
</dbReference>
<name>A0A5D9C6L3_9SPHN</name>
<dbReference type="EMBL" id="VTOU01000002">
    <property type="protein sequence ID" value="TZG27163.1"/>
    <property type="molecule type" value="Genomic_DNA"/>
</dbReference>
<accession>A0A5D9C6L3</accession>
<reference evidence="1 2" key="1">
    <citation type="submission" date="2019-08" db="EMBL/GenBank/DDBJ databases">
        <authorList>
            <person name="Wang G."/>
            <person name="Xu Z."/>
        </authorList>
    </citation>
    <scope>NUCLEOTIDE SEQUENCE [LARGE SCALE GENOMIC DNA]</scope>
    <source>
        <strain evidence="1 2">ZX</strain>
    </source>
</reference>
<dbReference type="InterPro" id="IPR007833">
    <property type="entry name" value="Capsule_polysaccharide_synth"/>
</dbReference>